<keyword evidence="2" id="KW-0443">Lipid metabolism</keyword>
<dbReference type="EMBL" id="AP022577">
    <property type="protein sequence ID" value="BBX84463.1"/>
    <property type="molecule type" value="Genomic_DNA"/>
</dbReference>
<proteinExistence type="inferred from homology"/>
<keyword evidence="1" id="KW-0276">Fatty acid metabolism</keyword>
<accession>A0ABM7ICK2</accession>
<keyword evidence="10" id="KW-1185">Reference proteome</keyword>
<evidence type="ECO:0000313" key="9">
    <source>
        <dbReference type="EMBL" id="BBX84463.1"/>
    </source>
</evidence>
<comment type="similarity">
    <text evidence="4">Belongs to the FcoT family.</text>
</comment>
<gene>
    <name evidence="9" type="ORF">MAUB_23360</name>
</gene>
<name>A0ABM7ICK2_9MYCO</name>
<evidence type="ECO:0000256" key="6">
    <source>
        <dbReference type="ARBA" id="ARBA00035169"/>
    </source>
</evidence>
<dbReference type="Proteomes" id="UP000465609">
    <property type="component" value="Chromosome"/>
</dbReference>
<evidence type="ECO:0000256" key="1">
    <source>
        <dbReference type="ARBA" id="ARBA00022832"/>
    </source>
</evidence>
<evidence type="ECO:0000256" key="7">
    <source>
        <dbReference type="ARBA" id="ARBA00035448"/>
    </source>
</evidence>
<dbReference type="RefSeq" id="WP_138232409.1">
    <property type="nucleotide sequence ID" value="NZ_AP022577.1"/>
</dbReference>
<keyword evidence="3" id="KW-0456">Lyase</keyword>
<dbReference type="Gene3D" id="3.10.129.30">
    <property type="entry name" value="Rv0098, thioesterase-like hot dog domain"/>
    <property type="match status" value="1"/>
</dbReference>
<protein>
    <recommendedName>
        <fullName evidence="6">(2E)-enoyl-[ACP] glycyltransferase</fullName>
        <ecNumber evidence="5">4.3.2.11</ecNumber>
    </recommendedName>
    <alternativeName>
        <fullName evidence="7">(2E)-unsaturated fatty acyl-[ACP] glycyltransferase</fullName>
    </alternativeName>
</protein>
<dbReference type="Pfam" id="PF10862">
    <property type="entry name" value="FcoT"/>
    <property type="match status" value="1"/>
</dbReference>
<dbReference type="EC" id="4.3.2.11" evidence="5"/>
<evidence type="ECO:0000256" key="8">
    <source>
        <dbReference type="ARBA" id="ARBA00048742"/>
    </source>
</evidence>
<organism evidence="9 10">
    <name type="scientific">Mycolicibacterium aubagnense</name>
    <dbReference type="NCBI Taxonomy" id="319707"/>
    <lineage>
        <taxon>Bacteria</taxon>
        <taxon>Bacillati</taxon>
        <taxon>Actinomycetota</taxon>
        <taxon>Actinomycetes</taxon>
        <taxon>Mycobacteriales</taxon>
        <taxon>Mycobacteriaceae</taxon>
        <taxon>Mycolicibacterium</taxon>
    </lineage>
</organism>
<evidence type="ECO:0000256" key="4">
    <source>
        <dbReference type="ARBA" id="ARBA00035117"/>
    </source>
</evidence>
<sequence>MNRPSRTTLIDDLHDDAALLARAMAPYASKDTIYLKNAVAERRGDIVVGTGDLGFQQSCYIEETGHFNAVEFIISYNQLFYYTLAASVRDGLIPELSNWDLSDYWERQLPSVLISKLATRFRQPINSRDYRGVLTITDIEFRERSRPLIALQTTVEFSDDGIGSALGDVEIALINLPSKPW</sequence>
<evidence type="ECO:0000256" key="3">
    <source>
        <dbReference type="ARBA" id="ARBA00023239"/>
    </source>
</evidence>
<evidence type="ECO:0000256" key="2">
    <source>
        <dbReference type="ARBA" id="ARBA00023098"/>
    </source>
</evidence>
<reference evidence="9 10" key="1">
    <citation type="journal article" date="2019" name="Emerg. Microbes Infect.">
        <title>Comprehensive subspecies identification of 175 nontuberculous mycobacteria species based on 7547 genomic profiles.</title>
        <authorList>
            <person name="Matsumoto Y."/>
            <person name="Kinjo T."/>
            <person name="Motooka D."/>
            <person name="Nabeya D."/>
            <person name="Jung N."/>
            <person name="Uechi K."/>
            <person name="Horii T."/>
            <person name="Iida T."/>
            <person name="Fujita J."/>
            <person name="Nakamura S."/>
        </authorList>
    </citation>
    <scope>NUCLEOTIDE SEQUENCE [LARGE SCALE GENOMIC DNA]</scope>
    <source>
        <strain evidence="9 10">JCM 15296</strain>
    </source>
</reference>
<dbReference type="InterPro" id="IPR022598">
    <property type="entry name" value="FcoT_ThioEstase"/>
</dbReference>
<dbReference type="InterPro" id="IPR043064">
    <property type="entry name" value="FcoT_ThioEstase_Rv0098-like_sf"/>
</dbReference>
<evidence type="ECO:0000256" key="5">
    <source>
        <dbReference type="ARBA" id="ARBA00035127"/>
    </source>
</evidence>
<comment type="catalytic activity">
    <reaction evidence="8">
        <text>a (3R)-3-[(carboxymethyl)amino]fatty acid + holo-[ACP] + H(+) = a (2E)-enoyl-[ACP] + glycine + H2O</text>
        <dbReference type="Rhea" id="RHEA:74923"/>
        <dbReference type="Rhea" id="RHEA-COMP:9685"/>
        <dbReference type="Rhea" id="RHEA-COMP:9925"/>
        <dbReference type="ChEBI" id="CHEBI:15377"/>
        <dbReference type="ChEBI" id="CHEBI:15378"/>
        <dbReference type="ChEBI" id="CHEBI:57305"/>
        <dbReference type="ChEBI" id="CHEBI:64479"/>
        <dbReference type="ChEBI" id="CHEBI:78784"/>
        <dbReference type="ChEBI" id="CHEBI:193080"/>
        <dbReference type="EC" id="4.3.2.11"/>
    </reaction>
    <physiologicalReaction direction="right-to-left" evidence="8">
        <dbReference type="Rhea" id="RHEA:74925"/>
    </physiologicalReaction>
</comment>
<evidence type="ECO:0000313" key="10">
    <source>
        <dbReference type="Proteomes" id="UP000465609"/>
    </source>
</evidence>